<protein>
    <recommendedName>
        <fullName evidence="1">Conserved oligomeric Golgi complex subunit 5 helical domain-containing protein</fullName>
    </recommendedName>
</protein>
<sequence length="216" mass="24577">MCREYDLFGIKVIDEEIKFVKEIGEKLRSEAMKVLERGVEGLNQAEVGIGLQVFYNMGELKLTVDQLVNKYKGMVVKSVGVAMDMKAISSGPGWRAILDEYSELELTHHEKSPVSREYDLFGIKVIDEEIKFVKEIGEKLRSEAMKVLERGVEGLNQAEVGIGLQVFYNMGELKLTVDQLVNKYKGMVVKSVGVAMDMKAISSGPGWWWWFWAWRD</sequence>
<evidence type="ECO:0000313" key="2">
    <source>
        <dbReference type="EnsemblPlants" id="Bo3g103250.1"/>
    </source>
</evidence>
<proteinExistence type="predicted"/>
<reference evidence="2" key="2">
    <citation type="submission" date="2015-03" db="UniProtKB">
        <authorList>
            <consortium name="EnsemblPlants"/>
        </authorList>
    </citation>
    <scope>IDENTIFICATION</scope>
</reference>
<dbReference type="InterPro" id="IPR019465">
    <property type="entry name" value="Cog5"/>
</dbReference>
<dbReference type="PANTHER" id="PTHR13228">
    <property type="entry name" value="CONSERVED OLIGOMERIC GOLGI COMPLEX COMPONENT 5"/>
    <property type="match status" value="1"/>
</dbReference>
<dbReference type="GO" id="GO:0006891">
    <property type="term" value="P:intra-Golgi vesicle-mediated transport"/>
    <property type="evidence" value="ECO:0007669"/>
    <property type="project" value="InterPro"/>
</dbReference>
<dbReference type="Gramene" id="Bo3g103250.1">
    <property type="protein sequence ID" value="Bo3g103250.1"/>
    <property type="gene ID" value="Bo3g103250"/>
</dbReference>
<reference evidence="2 3" key="1">
    <citation type="journal article" date="2014" name="Genome Biol.">
        <title>Transcriptome and methylome profiling reveals relics of genome dominance in the mesopolyploid Brassica oleracea.</title>
        <authorList>
            <person name="Parkin I.A."/>
            <person name="Koh C."/>
            <person name="Tang H."/>
            <person name="Robinson S.J."/>
            <person name="Kagale S."/>
            <person name="Clarke W.E."/>
            <person name="Town C.D."/>
            <person name="Nixon J."/>
            <person name="Krishnakumar V."/>
            <person name="Bidwell S.L."/>
            <person name="Denoeud F."/>
            <person name="Belcram H."/>
            <person name="Links M.G."/>
            <person name="Just J."/>
            <person name="Clarke C."/>
            <person name="Bender T."/>
            <person name="Huebert T."/>
            <person name="Mason A.S."/>
            <person name="Pires J.C."/>
            <person name="Barker G."/>
            <person name="Moore J."/>
            <person name="Walley P.G."/>
            <person name="Manoli S."/>
            <person name="Batley J."/>
            <person name="Edwards D."/>
            <person name="Nelson M.N."/>
            <person name="Wang X."/>
            <person name="Paterson A.H."/>
            <person name="King G."/>
            <person name="Bancroft I."/>
            <person name="Chalhoub B."/>
            <person name="Sharpe A.G."/>
        </authorList>
    </citation>
    <scope>NUCLEOTIDE SEQUENCE</scope>
    <source>
        <strain evidence="2 3">cv. TO1000</strain>
    </source>
</reference>
<feature type="domain" description="Conserved oligomeric Golgi complex subunit 5 helical" evidence="1">
    <location>
        <begin position="7"/>
        <end position="90"/>
    </location>
</feature>
<organism evidence="2 3">
    <name type="scientific">Brassica oleracea var. oleracea</name>
    <dbReference type="NCBI Taxonomy" id="109376"/>
    <lineage>
        <taxon>Eukaryota</taxon>
        <taxon>Viridiplantae</taxon>
        <taxon>Streptophyta</taxon>
        <taxon>Embryophyta</taxon>
        <taxon>Tracheophyta</taxon>
        <taxon>Spermatophyta</taxon>
        <taxon>Magnoliopsida</taxon>
        <taxon>eudicotyledons</taxon>
        <taxon>Gunneridae</taxon>
        <taxon>Pentapetalae</taxon>
        <taxon>rosids</taxon>
        <taxon>malvids</taxon>
        <taxon>Brassicales</taxon>
        <taxon>Brassicaceae</taxon>
        <taxon>Brassiceae</taxon>
        <taxon>Brassica</taxon>
    </lineage>
</organism>
<dbReference type="AlphaFoldDB" id="A0A0D3BFD6"/>
<dbReference type="Proteomes" id="UP000032141">
    <property type="component" value="Chromosome C3"/>
</dbReference>
<dbReference type="GO" id="GO:0017119">
    <property type="term" value="C:Golgi transport complex"/>
    <property type="evidence" value="ECO:0007669"/>
    <property type="project" value="InterPro"/>
</dbReference>
<dbReference type="EnsemblPlants" id="Bo3g103250.1">
    <property type="protein sequence ID" value="Bo3g103250.1"/>
    <property type="gene ID" value="Bo3g103250"/>
</dbReference>
<dbReference type="Pfam" id="PF20649">
    <property type="entry name" value="COG5_C"/>
    <property type="match status" value="2"/>
</dbReference>
<dbReference type="InterPro" id="IPR048485">
    <property type="entry name" value="COG5_helical"/>
</dbReference>
<evidence type="ECO:0000313" key="3">
    <source>
        <dbReference type="Proteomes" id="UP000032141"/>
    </source>
</evidence>
<accession>A0A0D3BFD6</accession>
<dbReference type="STRING" id="109376.A0A0D3BFD6"/>
<keyword evidence="3" id="KW-1185">Reference proteome</keyword>
<dbReference type="PANTHER" id="PTHR13228:SF3">
    <property type="entry name" value="CONSERVED OLIGOMERIC GOLGI COMPLEX SUBUNIT 5"/>
    <property type="match status" value="1"/>
</dbReference>
<feature type="domain" description="Conserved oligomeric Golgi complex subunit 5 helical" evidence="1">
    <location>
        <begin position="120"/>
        <end position="202"/>
    </location>
</feature>
<name>A0A0D3BFD6_BRAOL</name>
<evidence type="ECO:0000259" key="1">
    <source>
        <dbReference type="Pfam" id="PF20649"/>
    </source>
</evidence>
<dbReference type="HOGENOM" id="CLU_1279243_0_0_1"/>
<dbReference type="eggNOG" id="KOG2211">
    <property type="taxonomic scope" value="Eukaryota"/>
</dbReference>